<dbReference type="Proteomes" id="UP000253606">
    <property type="component" value="Chromosome"/>
</dbReference>
<dbReference type="Pfam" id="PF13290">
    <property type="entry name" value="CHB_HEX_C_1"/>
    <property type="match status" value="2"/>
</dbReference>
<dbReference type="EMBL" id="CP030840">
    <property type="protein sequence ID" value="AXC13690.1"/>
    <property type="molecule type" value="Genomic_DNA"/>
</dbReference>
<evidence type="ECO:0008006" key="5">
    <source>
        <dbReference type="Google" id="ProtNLM"/>
    </source>
</evidence>
<dbReference type="InterPro" id="IPR001220">
    <property type="entry name" value="Legume_lectin_dom"/>
</dbReference>
<dbReference type="SUPFAM" id="SSF49899">
    <property type="entry name" value="Concanavalin A-like lectins/glucanases"/>
    <property type="match status" value="2"/>
</dbReference>
<dbReference type="InterPro" id="IPR056573">
    <property type="entry name" value="Lectin_L-type_dom"/>
</dbReference>
<dbReference type="Pfam" id="PF00139">
    <property type="entry name" value="Lectin_legB"/>
    <property type="match status" value="2"/>
</dbReference>
<name>A0A2Z5G3T9_9BACT</name>
<dbReference type="GO" id="GO:0030246">
    <property type="term" value="F:carbohydrate binding"/>
    <property type="evidence" value="ECO:0007669"/>
    <property type="project" value="InterPro"/>
</dbReference>
<dbReference type="Gene3D" id="2.60.120.200">
    <property type="match status" value="2"/>
</dbReference>
<accession>A0A2Z5G3T9</accession>
<dbReference type="SUPFAM" id="SSF50998">
    <property type="entry name" value="Quinoprotein alcohol dehydrogenase-like"/>
    <property type="match status" value="1"/>
</dbReference>
<dbReference type="InterPro" id="IPR013320">
    <property type="entry name" value="ConA-like_dom_sf"/>
</dbReference>
<dbReference type="PANTHER" id="PTHR32401">
    <property type="entry name" value="CONCANAVALIN A-LIKE LECTIN FAMILY PROTEIN"/>
    <property type="match status" value="1"/>
</dbReference>
<gene>
    <name evidence="3" type="ORF">ACPOL_4417</name>
</gene>
<dbReference type="AlphaFoldDB" id="A0A2Z5G3T9"/>
<feature type="domain" description="GH29D-like beta-sandwich" evidence="2">
    <location>
        <begin position="627"/>
        <end position="688"/>
    </location>
</feature>
<dbReference type="Gene3D" id="2.40.10.480">
    <property type="match status" value="1"/>
</dbReference>
<proteinExistence type="predicted"/>
<dbReference type="KEGG" id="abas:ACPOL_4417"/>
<feature type="domain" description="GH29D-like beta-sandwich" evidence="2">
    <location>
        <begin position="545"/>
        <end position="608"/>
    </location>
</feature>
<evidence type="ECO:0000313" key="3">
    <source>
        <dbReference type="EMBL" id="AXC13690.1"/>
    </source>
</evidence>
<reference evidence="3 4" key="1">
    <citation type="journal article" date="2018" name="Front. Microbiol.">
        <title>Hydrolytic Capabilities as a Key to Environmental Success: Chitinolytic and Cellulolytic Acidobacteria From Acidic Sub-arctic Soils and Boreal Peatlands.</title>
        <authorList>
            <person name="Belova S.E."/>
            <person name="Ravin N.V."/>
            <person name="Pankratov T.A."/>
            <person name="Rakitin A.L."/>
            <person name="Ivanova A.A."/>
            <person name="Beletsky A.V."/>
            <person name="Mardanov A.V."/>
            <person name="Sinninghe Damste J.S."/>
            <person name="Dedysh S.N."/>
        </authorList>
    </citation>
    <scope>NUCLEOTIDE SEQUENCE [LARGE SCALE GENOMIC DNA]</scope>
    <source>
        <strain evidence="3 4">SBC82</strain>
    </source>
</reference>
<dbReference type="CDD" id="cd01951">
    <property type="entry name" value="lectin_L-type"/>
    <property type="match status" value="2"/>
</dbReference>
<dbReference type="InterPro" id="IPR011047">
    <property type="entry name" value="Quinoprotein_ADH-like_sf"/>
</dbReference>
<feature type="domain" description="Legume lectin" evidence="1">
    <location>
        <begin position="703"/>
        <end position="906"/>
    </location>
</feature>
<organism evidence="3 4">
    <name type="scientific">Acidisarcina polymorpha</name>
    <dbReference type="NCBI Taxonomy" id="2211140"/>
    <lineage>
        <taxon>Bacteria</taxon>
        <taxon>Pseudomonadati</taxon>
        <taxon>Acidobacteriota</taxon>
        <taxon>Terriglobia</taxon>
        <taxon>Terriglobales</taxon>
        <taxon>Acidobacteriaceae</taxon>
        <taxon>Acidisarcina</taxon>
    </lineage>
</organism>
<dbReference type="RefSeq" id="WP_161557461.1">
    <property type="nucleotide sequence ID" value="NZ_CP030840.1"/>
</dbReference>
<sequence length="1122" mass="116541">MLILFVTAIGLCRVEAQVNVLTAHNDIARTGQNLKETILTPQNVNPSQFGKLFSRAVNGPAYAQPLYVSKLAIPGKGIHNVVYVATKTNYVYAFDADDNGGINAAPLWSVNTTPNGTIPPSALQAGISGTPVIDLSTNTMYVVSAAVQGNSAVDQLHALDITTGAEKLGGPVAIEGSVPGTGAGSIGGKLAFDPSTQTQRPSLLLLNGILYVGFGSVSDEGTWHGWIMSYNATSLRQIDIFCTSPNGTGDGIWMSGAGLAAEVNNPAQPYGRMFFATGNGSYATSWPWNSTMSYGMSVVNLDLTGGKMTVRDEFTPYDWALRDAQDGDLGSGGVVLLPSQTLASGNTLNPLVQVGKTGKIYILNRDHLGEFDATEDQIVQEVQTPESGDQSWGAGIWGSSAYWNGNLYFGGTNEGVNNSMTAYSFVNGKLSTTPTSESVWKFGSPSPTPSISANSTANGIVWAVDTSAYYVGGPDVLFAFDANNLGNLLYSTNSNSSRDNPGPAFKFAVPTIANGKVYVAATNQLSVYGLLGDTPTAPPPVFETPPGRFNGSQNVTITDAVGGAQIFYTTDGSVPTVNSQLYKGPITLRTNATITAIASATGYLQSAPASAVYSSSANAPNPALSLASGTYSGAQNLTITDSMNNARIFYTLDGSTPSVNSALYTKPIRVSVSEVVRTFATAPGLLPSSLVSADYTIDPRYTFDFSQGFALAEGAIRFNGSTDLDDFRLQLTNGVSNEAGSAFYATPVNIQSFTTDFTFQLSNPAADGMTFTIQNNGPTMVGGAGGGLGSAGIGKSLSIKFDIYNNAGEGPNSTGLYINGAAPTLPAINLAGTGIDLHSGDYMNAHITYDGISLNLTLTDALTLASWSHSFAVNIPAVVGGPTAYVGFTGGTGGLSASQKLTYWTYLAGAPPLPNYPAGFDRAGLTLNGSSALSGTALQLTNGGALETASAYFSTPVGITTFTSDFDFQLTEAVADGFTFVIQNQGPTALGNPGAGEDLGYGGIPTSVAIKFDIYNNAGEGSDSTGVYVNGATPTLPAINLANGTLQLSSGHVIHAHITYDGTTLTWTLNDSFNAVHRSTVQKVVIDIPHTIGSNTAYVGFTAASGGKTAIQNILDWAFATE</sequence>
<dbReference type="PANTHER" id="PTHR32401:SF48">
    <property type="entry name" value="LEGUME LECTIN DOMAIN-CONTAINING PROTEIN"/>
    <property type="match status" value="1"/>
</dbReference>
<evidence type="ECO:0000259" key="1">
    <source>
        <dbReference type="Pfam" id="PF00139"/>
    </source>
</evidence>
<dbReference type="InterPro" id="IPR050258">
    <property type="entry name" value="Leguminous_Lectin"/>
</dbReference>
<dbReference type="InterPro" id="IPR059177">
    <property type="entry name" value="GH29D-like_dom"/>
</dbReference>
<keyword evidence="4" id="KW-1185">Reference proteome</keyword>
<protein>
    <recommendedName>
        <fullName evidence="5">Legume lectin domain-containing protein</fullName>
    </recommendedName>
</protein>
<evidence type="ECO:0000259" key="2">
    <source>
        <dbReference type="Pfam" id="PF13290"/>
    </source>
</evidence>
<feature type="domain" description="Legume lectin" evidence="1">
    <location>
        <begin position="920"/>
        <end position="1121"/>
    </location>
</feature>
<evidence type="ECO:0000313" key="4">
    <source>
        <dbReference type="Proteomes" id="UP000253606"/>
    </source>
</evidence>